<keyword evidence="2" id="KW-1185">Reference proteome</keyword>
<dbReference type="Gene3D" id="3.80.10.10">
    <property type="entry name" value="Ribonuclease Inhibitor"/>
    <property type="match status" value="1"/>
</dbReference>
<evidence type="ECO:0000313" key="3">
    <source>
        <dbReference type="RefSeq" id="XP_022717103.1"/>
    </source>
</evidence>
<protein>
    <submittedName>
        <fullName evidence="3 4">F-box protein At4g09920-like</fullName>
    </submittedName>
</protein>
<evidence type="ECO:0000313" key="4">
    <source>
        <dbReference type="RefSeq" id="XP_022717104.1"/>
    </source>
</evidence>
<sequence length="441" mass="50482">MSNSLKLSGNPICQNINHLPDAILHHVLSFLPTKEAVATSVLSKRWHSLWTWVRVLDFEDSPSCETNEKQRIDFMHFVYRALILNRAVSLDKFRLNCDIIHGPSCLNAWIDGAIRKDIVQEVDISVSATQKSHFLKLPSCVFTTKNLKVLKLSKGILIDVPNSMSVCFPSLKVLHLDFVEYANNDSVSRLLQGCTVLEELLVNRSFRDNVRNFIISVPTLKTLNISELLEPKNLLEYFSHSYHYELTINAPNLEYLEIIDLESLVHLESVFVSLIKANISFHGTGLFQLAKALCNAKFLFLKWTCCGNSRASLENASFPLFLNLTQLELHSGFEDWDVIPHFLDNSPNLEVLVLENPIIMRNKQECFPKCLSPHLRKVLCRGFEGCEHELKMVEYILMNARALELIEICSSFDMSFESKFALLQKLSKFPRRSETCQLTFK</sequence>
<dbReference type="RefSeq" id="XP_022717103.1">
    <property type="nucleotide sequence ID" value="XM_022861368.1"/>
</dbReference>
<dbReference type="InterPro" id="IPR055411">
    <property type="entry name" value="LRR_FXL15/At3g58940/PEG3-like"/>
</dbReference>
<dbReference type="SMART" id="SM00256">
    <property type="entry name" value="FBOX"/>
    <property type="match status" value="1"/>
</dbReference>
<dbReference type="InterPro" id="IPR050232">
    <property type="entry name" value="FBL13/AtMIF1-like"/>
</dbReference>
<organism evidence="2 3">
    <name type="scientific">Durio zibethinus</name>
    <name type="common">Durian</name>
    <dbReference type="NCBI Taxonomy" id="66656"/>
    <lineage>
        <taxon>Eukaryota</taxon>
        <taxon>Viridiplantae</taxon>
        <taxon>Streptophyta</taxon>
        <taxon>Embryophyta</taxon>
        <taxon>Tracheophyta</taxon>
        <taxon>Spermatophyta</taxon>
        <taxon>Magnoliopsida</taxon>
        <taxon>eudicotyledons</taxon>
        <taxon>Gunneridae</taxon>
        <taxon>Pentapetalae</taxon>
        <taxon>rosids</taxon>
        <taxon>malvids</taxon>
        <taxon>Malvales</taxon>
        <taxon>Malvaceae</taxon>
        <taxon>Helicteroideae</taxon>
        <taxon>Durio</taxon>
    </lineage>
</organism>
<dbReference type="PANTHER" id="PTHR31900">
    <property type="entry name" value="F-BOX/RNI SUPERFAMILY PROTEIN-RELATED"/>
    <property type="match status" value="1"/>
</dbReference>
<dbReference type="InterPro" id="IPR001810">
    <property type="entry name" value="F-box_dom"/>
</dbReference>
<dbReference type="InterPro" id="IPR053781">
    <property type="entry name" value="F-box_AtFBL13-like"/>
</dbReference>
<dbReference type="PROSITE" id="PS50181">
    <property type="entry name" value="FBOX"/>
    <property type="match status" value="1"/>
</dbReference>
<accession>A0A6P5WMK2</accession>
<dbReference type="AlphaFoldDB" id="A0A6P5WMK2"/>
<evidence type="ECO:0000313" key="2">
    <source>
        <dbReference type="Proteomes" id="UP000515121"/>
    </source>
</evidence>
<dbReference type="InterPro" id="IPR036047">
    <property type="entry name" value="F-box-like_dom_sf"/>
</dbReference>
<dbReference type="Pfam" id="PF08387">
    <property type="entry name" value="FBD"/>
    <property type="match status" value="1"/>
</dbReference>
<dbReference type="CDD" id="cd22160">
    <property type="entry name" value="F-box_AtFBL13-like"/>
    <property type="match status" value="1"/>
</dbReference>
<dbReference type="Pfam" id="PF24758">
    <property type="entry name" value="LRR_At5g56370"/>
    <property type="match status" value="1"/>
</dbReference>
<dbReference type="Gene3D" id="1.20.1280.50">
    <property type="match status" value="1"/>
</dbReference>
<dbReference type="SUPFAM" id="SSF52047">
    <property type="entry name" value="RNI-like"/>
    <property type="match status" value="1"/>
</dbReference>
<name>A0A6P5WMK2_DURZI</name>
<gene>
    <name evidence="3 4" type="primary">LOC111275826</name>
</gene>
<dbReference type="GeneID" id="111275826"/>
<dbReference type="RefSeq" id="XP_022717104.1">
    <property type="nucleotide sequence ID" value="XM_022861369.1"/>
</dbReference>
<dbReference type="KEGG" id="dzi:111275826"/>
<dbReference type="Pfam" id="PF00646">
    <property type="entry name" value="F-box"/>
    <property type="match status" value="1"/>
</dbReference>
<dbReference type="SMART" id="SM00579">
    <property type="entry name" value="FBD"/>
    <property type="match status" value="1"/>
</dbReference>
<dbReference type="InterPro" id="IPR032675">
    <property type="entry name" value="LRR_dom_sf"/>
</dbReference>
<dbReference type="SUPFAM" id="SSF81383">
    <property type="entry name" value="F-box domain"/>
    <property type="match status" value="1"/>
</dbReference>
<feature type="domain" description="F-box" evidence="1">
    <location>
        <begin position="13"/>
        <end position="49"/>
    </location>
</feature>
<dbReference type="PANTHER" id="PTHR31900:SF30">
    <property type="entry name" value="SUPERFAMILY PROTEIN, PUTATIVE-RELATED"/>
    <property type="match status" value="1"/>
</dbReference>
<dbReference type="Proteomes" id="UP000515121">
    <property type="component" value="Unplaced"/>
</dbReference>
<reference evidence="3 4" key="1">
    <citation type="submission" date="2025-04" db="UniProtKB">
        <authorList>
            <consortium name="RefSeq"/>
        </authorList>
    </citation>
    <scope>IDENTIFICATION</scope>
    <source>
        <tissue evidence="3 4">Fruit stalk</tissue>
    </source>
</reference>
<evidence type="ECO:0000259" key="1">
    <source>
        <dbReference type="PROSITE" id="PS50181"/>
    </source>
</evidence>
<dbReference type="OrthoDB" id="594804at2759"/>
<proteinExistence type="predicted"/>
<dbReference type="InterPro" id="IPR006566">
    <property type="entry name" value="FBD"/>
</dbReference>